<dbReference type="EC" id="2.7.4.-" evidence="6"/>
<proteinExistence type="inferred from homology"/>
<evidence type="ECO:0000256" key="4">
    <source>
        <dbReference type="ARBA" id="ARBA00023310"/>
    </source>
</evidence>
<evidence type="ECO:0000256" key="1">
    <source>
        <dbReference type="ARBA" id="ARBA00009924"/>
    </source>
</evidence>
<dbReference type="InterPro" id="IPR016898">
    <property type="entry name" value="Polyphosphate_phosphotransfera"/>
</dbReference>
<organism evidence="9 10">
    <name type="scientific">Methylobacterium hispanicum</name>
    <dbReference type="NCBI Taxonomy" id="270350"/>
    <lineage>
        <taxon>Bacteria</taxon>
        <taxon>Pseudomonadati</taxon>
        <taxon>Pseudomonadota</taxon>
        <taxon>Alphaproteobacteria</taxon>
        <taxon>Hyphomicrobiales</taxon>
        <taxon>Methylobacteriaceae</taxon>
        <taxon>Methylobacterium</taxon>
    </lineage>
</organism>
<evidence type="ECO:0000313" key="9">
    <source>
        <dbReference type="EMBL" id="GJD92568.1"/>
    </source>
</evidence>
<comment type="catalytic activity">
    <reaction evidence="5">
        <text>[phosphate](n) + ATP = [phosphate](n+1) + ADP</text>
        <dbReference type="Rhea" id="RHEA:19573"/>
        <dbReference type="Rhea" id="RHEA-COMP:9859"/>
        <dbReference type="Rhea" id="RHEA-COMP:14280"/>
        <dbReference type="ChEBI" id="CHEBI:16838"/>
        <dbReference type="ChEBI" id="CHEBI:30616"/>
        <dbReference type="ChEBI" id="CHEBI:456216"/>
    </reaction>
    <physiologicalReaction direction="right-to-left" evidence="5">
        <dbReference type="Rhea" id="RHEA:19575"/>
    </physiologicalReaction>
</comment>
<reference evidence="9" key="2">
    <citation type="submission" date="2021-08" db="EMBL/GenBank/DDBJ databases">
        <authorList>
            <person name="Tani A."/>
            <person name="Ola A."/>
            <person name="Ogura Y."/>
            <person name="Katsura K."/>
            <person name="Hayashi T."/>
        </authorList>
    </citation>
    <scope>NUCLEOTIDE SEQUENCE</scope>
    <source>
        <strain evidence="9">DSM 16372</strain>
    </source>
</reference>
<name>A0AAV4ZY85_9HYPH</name>
<dbReference type="PIRSF" id="PIRSF028756">
    <property type="entry name" value="PPK2_prd"/>
    <property type="match status" value="1"/>
</dbReference>
<dbReference type="AlphaFoldDB" id="A0AAV4ZY85"/>
<dbReference type="SUPFAM" id="SSF52540">
    <property type="entry name" value="P-loop containing nucleoside triphosphate hydrolases"/>
    <property type="match status" value="1"/>
</dbReference>
<feature type="region of interest" description="Disordered" evidence="7">
    <location>
        <begin position="1"/>
        <end position="23"/>
    </location>
</feature>
<dbReference type="InterPro" id="IPR027417">
    <property type="entry name" value="P-loop_NTPase"/>
</dbReference>
<dbReference type="PANTHER" id="PTHR34383">
    <property type="entry name" value="POLYPHOSPHATE:AMP PHOSPHOTRANSFERASE-RELATED"/>
    <property type="match status" value="1"/>
</dbReference>
<comment type="similarity">
    <text evidence="1 6">Belongs to the polyphosphate kinase 2 (PPK2) family. Class I subfamily.</text>
</comment>
<gene>
    <name evidence="9" type="ORF">BHAOGJBA_6123</name>
</gene>
<protein>
    <recommendedName>
        <fullName evidence="6">ADP/GDP-polyphosphate phosphotransferase</fullName>
        <ecNumber evidence="6">2.7.4.-</ecNumber>
    </recommendedName>
    <alternativeName>
        <fullName evidence="6">Polyphosphate kinase PPK2</fullName>
    </alternativeName>
</protein>
<dbReference type="RefSeq" id="WP_066926800.1">
    <property type="nucleotide sequence ID" value="NZ_BPQO01000049.1"/>
</dbReference>
<dbReference type="Proteomes" id="UP001055247">
    <property type="component" value="Unassembled WGS sequence"/>
</dbReference>
<dbReference type="InterPro" id="IPR022486">
    <property type="entry name" value="PPK2_PA0141"/>
</dbReference>
<dbReference type="Pfam" id="PF03976">
    <property type="entry name" value="PPK2"/>
    <property type="match status" value="1"/>
</dbReference>
<evidence type="ECO:0000256" key="6">
    <source>
        <dbReference type="RuleBase" id="RU369062"/>
    </source>
</evidence>
<keyword evidence="3 6" id="KW-0418">Kinase</keyword>
<accession>A0AAV4ZY85</accession>
<dbReference type="EMBL" id="BPQO01000049">
    <property type="protein sequence ID" value="GJD92568.1"/>
    <property type="molecule type" value="Genomic_DNA"/>
</dbReference>
<feature type="domain" description="Polyphosphate kinase-2-related" evidence="8">
    <location>
        <begin position="26"/>
        <end position="248"/>
    </location>
</feature>
<evidence type="ECO:0000256" key="7">
    <source>
        <dbReference type="SAM" id="MobiDB-lite"/>
    </source>
</evidence>
<comment type="subunit">
    <text evidence="6">Homotetramer.</text>
</comment>
<sequence length="280" mass="32457">MHDLDDAVLAGEPAETEAASEGPARLKRRAYERALRKLQVQLCHLQGWVQATGARVIVVFEGRDAAGKGGTIRAITERVSPRVFRVVALPAPSDRQKSELFMQRYIAHFPAGGEIVIFDRSWYNRAGVEAVMGFCSDKERRRFLELCPQIEHYIIDGGIQLIKFWLEVGRPEQKRRFEARIDDPLRQWKLSPMDLESYRRWYAYSRARDAMLAATDTDEAPWYVVRSDDKRRARLNCIAHLLHLIPYKALSVERARLPKRCKAEAYDDTLRDRRFVPERC</sequence>
<dbReference type="Gene3D" id="3.40.50.300">
    <property type="entry name" value="P-loop containing nucleotide triphosphate hydrolases"/>
    <property type="match status" value="1"/>
</dbReference>
<dbReference type="PANTHER" id="PTHR34383:SF1">
    <property type="entry name" value="ADP-POLYPHOSPHATE PHOSPHOTRANSFERASE"/>
    <property type="match status" value="1"/>
</dbReference>
<evidence type="ECO:0000313" key="10">
    <source>
        <dbReference type="Proteomes" id="UP001055247"/>
    </source>
</evidence>
<evidence type="ECO:0000259" key="8">
    <source>
        <dbReference type="Pfam" id="PF03976"/>
    </source>
</evidence>
<evidence type="ECO:0000256" key="3">
    <source>
        <dbReference type="ARBA" id="ARBA00022777"/>
    </source>
</evidence>
<keyword evidence="2 6" id="KW-0808">Transferase</keyword>
<keyword evidence="4" id="KW-0066">ATP synthesis</keyword>
<reference evidence="9" key="1">
    <citation type="journal article" date="2016" name="Front. Microbiol.">
        <title>Genome Sequence of the Piezophilic, Mesophilic Sulfate-Reducing Bacterium Desulfovibrio indicus J2T.</title>
        <authorList>
            <person name="Cao J."/>
            <person name="Maignien L."/>
            <person name="Shao Z."/>
            <person name="Alain K."/>
            <person name="Jebbar M."/>
        </authorList>
    </citation>
    <scope>NUCLEOTIDE SEQUENCE</scope>
    <source>
        <strain evidence="9">DSM 16372</strain>
    </source>
</reference>
<comment type="function">
    <text evidence="6">Uses inorganic polyphosphate (polyP) as a donor to convert GDP to GTP or ADP to ATP.</text>
</comment>
<comment type="caution">
    <text evidence="9">The sequence shown here is derived from an EMBL/GenBank/DDBJ whole genome shotgun (WGS) entry which is preliminary data.</text>
</comment>
<dbReference type="NCBIfam" id="TIGR03707">
    <property type="entry name" value="PPK2_P_aer"/>
    <property type="match status" value="1"/>
</dbReference>
<evidence type="ECO:0000256" key="5">
    <source>
        <dbReference type="ARBA" id="ARBA00024500"/>
    </source>
</evidence>
<dbReference type="InterPro" id="IPR022488">
    <property type="entry name" value="PPK2-related"/>
</dbReference>
<evidence type="ECO:0000256" key="2">
    <source>
        <dbReference type="ARBA" id="ARBA00022679"/>
    </source>
</evidence>
<dbReference type="GO" id="GO:0008976">
    <property type="term" value="F:polyphosphate kinase activity"/>
    <property type="evidence" value="ECO:0007669"/>
    <property type="project" value="UniProtKB-UniRule"/>
</dbReference>
<dbReference type="GO" id="GO:0006754">
    <property type="term" value="P:ATP biosynthetic process"/>
    <property type="evidence" value="ECO:0007669"/>
    <property type="project" value="UniProtKB-KW"/>
</dbReference>
<keyword evidence="10" id="KW-1185">Reference proteome</keyword>